<gene>
    <name evidence="2" type="ORF">BSZ32_00210</name>
</gene>
<evidence type="ECO:0000313" key="2">
    <source>
        <dbReference type="EMBL" id="PQJ27078.1"/>
    </source>
</evidence>
<dbReference type="EMBL" id="MQWA01000001">
    <property type="protein sequence ID" value="PQJ27078.1"/>
    <property type="molecule type" value="Genomic_DNA"/>
</dbReference>
<dbReference type="PANTHER" id="PTHR34351">
    <property type="entry name" value="SLR1927 PROTEIN-RELATED"/>
    <property type="match status" value="1"/>
</dbReference>
<evidence type="ECO:0000313" key="3">
    <source>
        <dbReference type="Proteomes" id="UP000239907"/>
    </source>
</evidence>
<feature type="transmembrane region" description="Helical" evidence="1">
    <location>
        <begin position="30"/>
        <end position="49"/>
    </location>
</feature>
<keyword evidence="1" id="KW-0812">Transmembrane</keyword>
<reference evidence="2 3" key="1">
    <citation type="submission" date="2016-12" db="EMBL/GenBank/DDBJ databases">
        <title>Study of bacterial adaptation to deep sea.</title>
        <authorList>
            <person name="Song J."/>
            <person name="Yoshizawa S."/>
            <person name="Kogure K."/>
        </authorList>
    </citation>
    <scope>NUCLEOTIDE SEQUENCE [LARGE SCALE GENOMIC DNA]</scope>
    <source>
        <strain evidence="2 3">SAORIC-165</strain>
    </source>
</reference>
<dbReference type="RefSeq" id="WP_105041566.1">
    <property type="nucleotide sequence ID" value="NZ_MQWA01000001.1"/>
</dbReference>
<protein>
    <submittedName>
        <fullName evidence="2">Uncharacterized protein</fullName>
    </submittedName>
</protein>
<keyword evidence="3" id="KW-1185">Reference proteome</keyword>
<comment type="caution">
    <text evidence="2">The sequence shown here is derived from an EMBL/GenBank/DDBJ whole genome shotgun (WGS) entry which is preliminary data.</text>
</comment>
<keyword evidence="1" id="KW-0472">Membrane</keyword>
<dbReference type="AlphaFoldDB" id="A0A2S7TWH5"/>
<organism evidence="2 3">
    <name type="scientific">Rubritalea profundi</name>
    <dbReference type="NCBI Taxonomy" id="1658618"/>
    <lineage>
        <taxon>Bacteria</taxon>
        <taxon>Pseudomonadati</taxon>
        <taxon>Verrucomicrobiota</taxon>
        <taxon>Verrucomicrobiia</taxon>
        <taxon>Verrucomicrobiales</taxon>
        <taxon>Rubritaleaceae</taxon>
        <taxon>Rubritalea</taxon>
    </lineage>
</organism>
<dbReference type="OrthoDB" id="9778037at2"/>
<keyword evidence="1" id="KW-1133">Transmembrane helix</keyword>
<feature type="transmembrane region" description="Helical" evidence="1">
    <location>
        <begin position="55"/>
        <end position="72"/>
    </location>
</feature>
<accession>A0A2S7TWH5</accession>
<sequence length="453" mass="50859">MSDKLQRRLFHIYSVGSLLGFATKQRVSSLGWLLLVGVPSVGFMCLIYPRDTLFRLFGILAALIIVAFFAALSRRAKLRVNRHMPAYGTVGETIEYTVECANSGRFTLANYYLQDLAPDPRPSKPLFLNGREPGEELRNGFDRRYLAYRWMWMTRRRLLFKSKPMMGETLAVGAKGTMRLQFSPLRRGVIQMERMQVILPDPMGVFQRVSRAEQESDTLIVLPKRYAFDGVNFQGQSRNQLGGDSTSSLAGQSGEFVSLREYRPGDPPKHIHWPSWGKAGKPIIKEYEDIFFPRYGLILDTAVKAEQEDIFEEAISIAATFVCSLDTEQALLDLMFVQQGARVVTVGKNVERVDKMLEVLAGLEMESQPDWEALRKMVLSHADALTTCIVVLCDWNDERAHLVNRLAASGVQLCVLLVIDGENEPVLVEDSSVSIVQIKVGQAEAGLSALARF</sequence>
<evidence type="ECO:0000256" key="1">
    <source>
        <dbReference type="SAM" id="Phobius"/>
    </source>
</evidence>
<name>A0A2S7TWH5_9BACT</name>
<proteinExistence type="predicted"/>
<dbReference type="Proteomes" id="UP000239907">
    <property type="component" value="Unassembled WGS sequence"/>
</dbReference>